<dbReference type="InterPro" id="IPR008928">
    <property type="entry name" value="6-hairpin_glycosidase_sf"/>
</dbReference>
<evidence type="ECO:0000259" key="1">
    <source>
        <dbReference type="Pfam" id="PF03190"/>
    </source>
</evidence>
<dbReference type="PIRSF" id="PIRSF006402">
    <property type="entry name" value="UCP006402_thioredoxin"/>
    <property type="match status" value="1"/>
</dbReference>
<dbReference type="PANTHER" id="PTHR42899:SF1">
    <property type="entry name" value="SPERMATOGENESIS-ASSOCIATED PROTEIN 20"/>
    <property type="match status" value="1"/>
</dbReference>
<evidence type="ECO:0000313" key="2">
    <source>
        <dbReference type="EMBL" id="NGY59036.1"/>
    </source>
</evidence>
<accession>A0A7C9VRL6</accession>
<sequence>MTNRLVDATSPYLLQHADNPVDWWPWGAEAFEEARRRNVPVLLSVGYAACHWCHVMAHESFEDESVAGFVNAHFVPVKVDREERPDVDAVYMEVTQAMTGSGGWPMTVFLTPDARPFHAGTYYPPSPRQGMPSFTQLVEAVSEAWTTRPDEILESASVVVEEISRHTAPLPPSAVDSDALAGAVVSLLGEFDRRNGGFGGAPKFPPSMVVEFLLRHHERTGSVEAISMATKTADAMANGGMYDQLGGGFARYSVDASWGVPHFEKMLYDNALLLRFYTHLTRVTGSERHARVARDTASFLLRDLRTAEGGFAASLDADTEGVEGLTYVWSFEELGDSAAAFGVTAEPNFEDGKSTLRFVSEPGEDVRASLLAVRASRPQPGRDDKVIAAWNGMAIAALAEAGAFFGEPSWIVAASAAASLLASVHVVEGRLLRTSRDGVAGPSFGVLEDYGCLADGLLALHQVTGSIRWLDLACGLLDIALSRFAVPDSPGAYYDTADDAEALVRRPADSTDNASPSGASSLASALLTASLLAGADRSSRYATAASEAVTRAGLLAARAPRFAGHWLTVAETLVAGPLQVAVVGNGEDPRRAALWAAAVAHVPGGSVVVSGEPGSVPLLEDRPLVDEAPAAYVCRGYVCDMPVVSADALVTSLTANTL</sequence>
<dbReference type="SUPFAM" id="SSF48208">
    <property type="entry name" value="Six-hairpin glycosidases"/>
    <property type="match status" value="1"/>
</dbReference>
<dbReference type="Proteomes" id="UP000481360">
    <property type="component" value="Unassembled WGS sequence"/>
</dbReference>
<reference evidence="2 3" key="1">
    <citation type="submission" date="2020-03" db="EMBL/GenBank/DDBJ databases">
        <title>Isolation and identification of active actinomycetes.</title>
        <authorList>
            <person name="Sun X."/>
        </authorList>
    </citation>
    <scope>NUCLEOTIDE SEQUENCE [LARGE SCALE GENOMIC DNA]</scope>
    <source>
        <strain evidence="2 3">NEAU-D13</strain>
    </source>
</reference>
<dbReference type="EMBL" id="JAAMPJ010000002">
    <property type="protein sequence ID" value="NGY59036.1"/>
    <property type="molecule type" value="Genomic_DNA"/>
</dbReference>
<evidence type="ECO:0000313" key="3">
    <source>
        <dbReference type="Proteomes" id="UP000481360"/>
    </source>
</evidence>
<dbReference type="InterPro" id="IPR024705">
    <property type="entry name" value="Ssp411"/>
</dbReference>
<feature type="domain" description="Spermatogenesis-associated protein 20-like TRX" evidence="1">
    <location>
        <begin position="2"/>
        <end position="163"/>
    </location>
</feature>
<dbReference type="Gene3D" id="3.40.30.10">
    <property type="entry name" value="Glutaredoxin"/>
    <property type="match status" value="1"/>
</dbReference>
<organism evidence="2 3">
    <name type="scientific">Lentzea alba</name>
    <dbReference type="NCBI Taxonomy" id="2714351"/>
    <lineage>
        <taxon>Bacteria</taxon>
        <taxon>Bacillati</taxon>
        <taxon>Actinomycetota</taxon>
        <taxon>Actinomycetes</taxon>
        <taxon>Pseudonocardiales</taxon>
        <taxon>Pseudonocardiaceae</taxon>
        <taxon>Lentzea</taxon>
    </lineage>
</organism>
<dbReference type="RefSeq" id="WP_166045112.1">
    <property type="nucleotide sequence ID" value="NZ_JAAMPJ010000002.1"/>
</dbReference>
<dbReference type="CDD" id="cd02955">
    <property type="entry name" value="SSP411"/>
    <property type="match status" value="1"/>
</dbReference>
<name>A0A7C9VRL6_9PSEU</name>
<comment type="caution">
    <text evidence="2">The sequence shown here is derived from an EMBL/GenBank/DDBJ whole genome shotgun (WGS) entry which is preliminary data.</text>
</comment>
<dbReference type="PANTHER" id="PTHR42899">
    <property type="entry name" value="SPERMATOGENESIS-ASSOCIATED PROTEIN 20"/>
    <property type="match status" value="1"/>
</dbReference>
<dbReference type="InterPro" id="IPR036249">
    <property type="entry name" value="Thioredoxin-like_sf"/>
</dbReference>
<dbReference type="GO" id="GO:0005975">
    <property type="term" value="P:carbohydrate metabolic process"/>
    <property type="evidence" value="ECO:0007669"/>
    <property type="project" value="InterPro"/>
</dbReference>
<dbReference type="SUPFAM" id="SSF52833">
    <property type="entry name" value="Thioredoxin-like"/>
    <property type="match status" value="1"/>
</dbReference>
<dbReference type="Pfam" id="PF03190">
    <property type="entry name" value="Thioredox_DsbH"/>
    <property type="match status" value="1"/>
</dbReference>
<protein>
    <submittedName>
        <fullName evidence="2">Thioredoxin domain-containing protein</fullName>
    </submittedName>
</protein>
<keyword evidence="3" id="KW-1185">Reference proteome</keyword>
<gene>
    <name evidence="2" type="ORF">G7043_08860</name>
</gene>
<proteinExistence type="predicted"/>
<dbReference type="InterPro" id="IPR004879">
    <property type="entry name" value="Ssp411-like_TRX"/>
</dbReference>
<dbReference type="AlphaFoldDB" id="A0A7C9VRL6"/>